<reference evidence="1 2" key="1">
    <citation type="submission" date="2019-02" db="EMBL/GenBank/DDBJ databases">
        <title>Deep-cultivation of Planctomycetes and their phenomic and genomic characterization uncovers novel biology.</title>
        <authorList>
            <person name="Wiegand S."/>
            <person name="Jogler M."/>
            <person name="Boedeker C."/>
            <person name="Pinto D."/>
            <person name="Vollmers J."/>
            <person name="Rivas-Marin E."/>
            <person name="Kohn T."/>
            <person name="Peeters S.H."/>
            <person name="Heuer A."/>
            <person name="Rast P."/>
            <person name="Oberbeckmann S."/>
            <person name="Bunk B."/>
            <person name="Jeske O."/>
            <person name="Meyerdierks A."/>
            <person name="Storesund J.E."/>
            <person name="Kallscheuer N."/>
            <person name="Luecker S."/>
            <person name="Lage O.M."/>
            <person name="Pohl T."/>
            <person name="Merkel B.J."/>
            <person name="Hornburger P."/>
            <person name="Mueller R.-W."/>
            <person name="Bruemmer F."/>
            <person name="Labrenz M."/>
            <person name="Spormann A.M."/>
            <person name="Op den Camp H."/>
            <person name="Overmann J."/>
            <person name="Amann R."/>
            <person name="Jetten M.S.M."/>
            <person name="Mascher T."/>
            <person name="Medema M.H."/>
            <person name="Devos D.P."/>
            <person name="Kaster A.-K."/>
            <person name="Ovreas L."/>
            <person name="Rohde M."/>
            <person name="Galperin M.Y."/>
            <person name="Jogler C."/>
        </authorList>
    </citation>
    <scope>NUCLEOTIDE SEQUENCE [LARGE SCALE GENOMIC DNA]</scope>
    <source>
        <strain evidence="1 2">Mal52</strain>
    </source>
</reference>
<dbReference type="AlphaFoldDB" id="A0A517ZRE6"/>
<proteinExistence type="predicted"/>
<organism evidence="1 2">
    <name type="scientific">Symmachiella dynata</name>
    <dbReference type="NCBI Taxonomy" id="2527995"/>
    <lineage>
        <taxon>Bacteria</taxon>
        <taxon>Pseudomonadati</taxon>
        <taxon>Planctomycetota</taxon>
        <taxon>Planctomycetia</taxon>
        <taxon>Planctomycetales</taxon>
        <taxon>Planctomycetaceae</taxon>
        <taxon>Symmachiella</taxon>
    </lineage>
</organism>
<gene>
    <name evidence="1" type="ORF">Mal52_34830</name>
</gene>
<dbReference type="SUPFAM" id="SSF53098">
    <property type="entry name" value="Ribonuclease H-like"/>
    <property type="match status" value="1"/>
</dbReference>
<protein>
    <submittedName>
        <fullName evidence="1">Uncharacterized protein</fullName>
    </submittedName>
</protein>
<dbReference type="InterPro" id="IPR036397">
    <property type="entry name" value="RNaseH_sf"/>
</dbReference>
<keyword evidence="2" id="KW-1185">Reference proteome</keyword>
<dbReference type="RefSeq" id="WP_145377284.1">
    <property type="nucleotide sequence ID" value="NZ_CP036276.1"/>
</dbReference>
<sequence>MKHGCAGAISQTSLSTVQNNMGVIIGMDEAGYGPNLGPLVITATVWDIPQKPDDINLWEAFADVVDQAAPTAEKIHVADSKQVYSPSKGISQLERSVHCLLGLNGDSPRRYTELCHRLLGCDLDSEDCGPWFENCDLDLPQKIESEAIPEISARWRSCCQTHSIGLRTVVSDIVTPRRFNRLLAEYGTKGVLLSKLSMQLLSRVIDFDHPQPTLVIADKHGGRNRYDELLEEIAADRFIVRETEGRAASSYRIGTARIRFQTRAEEHLPVAAASLVCKYVRELSMELFNHYWQKQLPGVKPTKGYPVDAKRFRQEIAAAQAAAGVTDEMLWRER</sequence>
<name>A0A517ZRE6_9PLAN</name>
<accession>A0A517ZRE6</accession>
<evidence type="ECO:0000313" key="1">
    <source>
        <dbReference type="EMBL" id="QDU44995.1"/>
    </source>
</evidence>
<dbReference type="Gene3D" id="3.30.420.10">
    <property type="entry name" value="Ribonuclease H-like superfamily/Ribonuclease H"/>
    <property type="match status" value="2"/>
</dbReference>
<dbReference type="EMBL" id="CP036276">
    <property type="protein sequence ID" value="QDU44995.1"/>
    <property type="molecule type" value="Genomic_DNA"/>
</dbReference>
<evidence type="ECO:0000313" key="2">
    <source>
        <dbReference type="Proteomes" id="UP000319383"/>
    </source>
</evidence>
<dbReference type="Proteomes" id="UP000319383">
    <property type="component" value="Chromosome"/>
</dbReference>
<dbReference type="GO" id="GO:0003676">
    <property type="term" value="F:nucleic acid binding"/>
    <property type="evidence" value="ECO:0007669"/>
    <property type="project" value="InterPro"/>
</dbReference>
<dbReference type="InterPro" id="IPR012337">
    <property type="entry name" value="RNaseH-like_sf"/>
</dbReference>
<dbReference type="KEGG" id="sdyn:Mal52_34830"/>